<dbReference type="PANTHER" id="PTHR11863">
    <property type="entry name" value="STEROL DESATURASE"/>
    <property type="match status" value="1"/>
</dbReference>
<feature type="non-terminal residue" evidence="7">
    <location>
        <position position="160"/>
    </location>
</feature>
<evidence type="ECO:0000256" key="5">
    <source>
        <dbReference type="SAM" id="Phobius"/>
    </source>
</evidence>
<feature type="transmembrane region" description="Helical" evidence="5">
    <location>
        <begin position="36"/>
        <end position="60"/>
    </location>
</feature>
<evidence type="ECO:0000313" key="8">
    <source>
        <dbReference type="Proteomes" id="UP000183567"/>
    </source>
</evidence>
<evidence type="ECO:0000313" key="7">
    <source>
        <dbReference type="EMBL" id="OJA10488.1"/>
    </source>
</evidence>
<dbReference type="EMBL" id="LVVM01005453">
    <property type="protein sequence ID" value="OJA10488.1"/>
    <property type="molecule type" value="Genomic_DNA"/>
</dbReference>
<keyword evidence="4 5" id="KW-0472">Membrane</keyword>
<feature type="domain" description="Fatty acid hydroxylase" evidence="6">
    <location>
        <begin position="47"/>
        <end position="160"/>
    </location>
</feature>
<comment type="caution">
    <text evidence="7">The sequence shown here is derived from an EMBL/GenBank/DDBJ whole genome shotgun (WGS) entry which is preliminary data.</text>
</comment>
<keyword evidence="2 5" id="KW-0812">Transmembrane</keyword>
<proteinExistence type="predicted"/>
<dbReference type="AlphaFoldDB" id="A0A1J8QB08"/>
<dbReference type="GO" id="GO:0016020">
    <property type="term" value="C:membrane"/>
    <property type="evidence" value="ECO:0007669"/>
    <property type="project" value="UniProtKB-SubCell"/>
</dbReference>
<dbReference type="STRING" id="180088.A0A1J8QB08"/>
<dbReference type="GO" id="GO:0008610">
    <property type="term" value="P:lipid biosynthetic process"/>
    <property type="evidence" value="ECO:0007669"/>
    <property type="project" value="InterPro"/>
</dbReference>
<dbReference type="OrthoDB" id="408954at2759"/>
<organism evidence="7 8">
    <name type="scientific">Rhizopogon vesiculosus</name>
    <dbReference type="NCBI Taxonomy" id="180088"/>
    <lineage>
        <taxon>Eukaryota</taxon>
        <taxon>Fungi</taxon>
        <taxon>Dikarya</taxon>
        <taxon>Basidiomycota</taxon>
        <taxon>Agaricomycotina</taxon>
        <taxon>Agaricomycetes</taxon>
        <taxon>Agaricomycetidae</taxon>
        <taxon>Boletales</taxon>
        <taxon>Suillineae</taxon>
        <taxon>Rhizopogonaceae</taxon>
        <taxon>Rhizopogon</taxon>
    </lineage>
</organism>
<dbReference type="Proteomes" id="UP000183567">
    <property type="component" value="Unassembled WGS sequence"/>
</dbReference>
<protein>
    <recommendedName>
        <fullName evidence="6">Fatty acid hydroxylase domain-containing protein</fullName>
    </recommendedName>
</protein>
<dbReference type="InterPro" id="IPR050307">
    <property type="entry name" value="Sterol_Desaturase_Related"/>
</dbReference>
<keyword evidence="3 5" id="KW-1133">Transmembrane helix</keyword>
<evidence type="ECO:0000256" key="4">
    <source>
        <dbReference type="ARBA" id="ARBA00023136"/>
    </source>
</evidence>
<sequence>MEVLGCTLVSVVQHVIGEERGLKFLEIWGPEITHWLYWWGIPAAQILFALFIVDTWQYFLHRLMHTNKYLYRKIHSVHHKLYVPYAFGALYNHPVEGFLLDSLGAVIAESIAHLTMRQTIFVFAFSTCKTVDDHCGYNLPFDPFQMISGNNADYHDIHHQ</sequence>
<comment type="subcellular location">
    <subcellularLocation>
        <location evidence="1">Membrane</location>
    </subcellularLocation>
</comment>
<gene>
    <name evidence="7" type="ORF">AZE42_06410</name>
</gene>
<keyword evidence="8" id="KW-1185">Reference proteome</keyword>
<dbReference type="Pfam" id="PF04116">
    <property type="entry name" value="FA_hydroxylase"/>
    <property type="match status" value="1"/>
</dbReference>
<evidence type="ECO:0000256" key="1">
    <source>
        <dbReference type="ARBA" id="ARBA00004370"/>
    </source>
</evidence>
<name>A0A1J8QB08_9AGAM</name>
<evidence type="ECO:0000256" key="3">
    <source>
        <dbReference type="ARBA" id="ARBA00022989"/>
    </source>
</evidence>
<evidence type="ECO:0000259" key="6">
    <source>
        <dbReference type="Pfam" id="PF04116"/>
    </source>
</evidence>
<accession>A0A1J8QB08</accession>
<dbReference type="GO" id="GO:0005506">
    <property type="term" value="F:iron ion binding"/>
    <property type="evidence" value="ECO:0007669"/>
    <property type="project" value="InterPro"/>
</dbReference>
<dbReference type="InterPro" id="IPR006694">
    <property type="entry name" value="Fatty_acid_hydroxylase"/>
</dbReference>
<dbReference type="GO" id="GO:0016491">
    <property type="term" value="F:oxidoreductase activity"/>
    <property type="evidence" value="ECO:0007669"/>
    <property type="project" value="InterPro"/>
</dbReference>
<evidence type="ECO:0000256" key="2">
    <source>
        <dbReference type="ARBA" id="ARBA00022692"/>
    </source>
</evidence>
<reference evidence="7 8" key="1">
    <citation type="submission" date="2016-03" db="EMBL/GenBank/DDBJ databases">
        <title>Comparative genomics of the ectomycorrhizal sister species Rhizopogon vinicolor and Rhizopogon vesiculosus (Basidiomycota: Boletales) reveals a divergence of the mating type B locus.</title>
        <authorList>
            <person name="Mujic A.B."/>
            <person name="Kuo A."/>
            <person name="Tritt A."/>
            <person name="Lipzen A."/>
            <person name="Chen C."/>
            <person name="Johnson J."/>
            <person name="Sharma A."/>
            <person name="Barry K."/>
            <person name="Grigoriev I.V."/>
            <person name="Spatafora J.W."/>
        </authorList>
    </citation>
    <scope>NUCLEOTIDE SEQUENCE [LARGE SCALE GENOMIC DNA]</scope>
    <source>
        <strain evidence="7 8">AM-OR11-056</strain>
    </source>
</reference>